<dbReference type="Gene3D" id="3.60.10.10">
    <property type="entry name" value="Endonuclease/exonuclease/phosphatase"/>
    <property type="match status" value="1"/>
</dbReference>
<dbReference type="AlphaFoldDB" id="A0A2S4N7Q3"/>
<dbReference type="Pfam" id="PF03372">
    <property type="entry name" value="Exo_endo_phos"/>
    <property type="match status" value="1"/>
</dbReference>
<dbReference type="PANTHER" id="PTHR12121">
    <property type="entry name" value="CARBON CATABOLITE REPRESSOR PROTEIN 4"/>
    <property type="match status" value="1"/>
</dbReference>
<proteinExistence type="predicted"/>
<dbReference type="CDD" id="cd09083">
    <property type="entry name" value="EEP-1"/>
    <property type="match status" value="1"/>
</dbReference>
<accession>A0A2S4N7Q3</accession>
<reference evidence="2 3" key="1">
    <citation type="submission" date="2018-01" db="EMBL/GenBank/DDBJ databases">
        <title>Genomic Encyclopedia of Type Strains, Phase I: the one thousand microbial genomes (KMG-I) project.</title>
        <authorList>
            <person name="Goeker M."/>
        </authorList>
    </citation>
    <scope>NUCLEOTIDE SEQUENCE [LARGE SCALE GENOMIC DNA]</scope>
    <source>
        <strain evidence="2 3">DSM 17960</strain>
    </source>
</reference>
<evidence type="ECO:0000313" key="3">
    <source>
        <dbReference type="Proteomes" id="UP000237056"/>
    </source>
</evidence>
<evidence type="ECO:0000259" key="1">
    <source>
        <dbReference type="Pfam" id="PF03372"/>
    </source>
</evidence>
<keyword evidence="3" id="KW-1185">Reference proteome</keyword>
<dbReference type="GO" id="GO:0000175">
    <property type="term" value="F:3'-5'-RNA exonuclease activity"/>
    <property type="evidence" value="ECO:0007669"/>
    <property type="project" value="TreeGrafter"/>
</dbReference>
<dbReference type="EMBL" id="PQNY01000008">
    <property type="protein sequence ID" value="POS01754.1"/>
    <property type="molecule type" value="Genomic_DNA"/>
</dbReference>
<dbReference type="GO" id="GO:0004519">
    <property type="term" value="F:endonuclease activity"/>
    <property type="evidence" value="ECO:0007669"/>
    <property type="project" value="UniProtKB-KW"/>
</dbReference>
<dbReference type="Proteomes" id="UP000237056">
    <property type="component" value="Unassembled WGS sequence"/>
</dbReference>
<name>A0A2S4N7Q3_9FLAO</name>
<organism evidence="2 3">
    <name type="scientific">Flavobacterium croceum DSM 17960</name>
    <dbReference type="NCBI Taxonomy" id="1121886"/>
    <lineage>
        <taxon>Bacteria</taxon>
        <taxon>Pseudomonadati</taxon>
        <taxon>Bacteroidota</taxon>
        <taxon>Flavobacteriia</taxon>
        <taxon>Flavobacteriales</taxon>
        <taxon>Flavobacteriaceae</taxon>
        <taxon>Flavobacterium</taxon>
    </lineage>
</organism>
<dbReference type="PANTHER" id="PTHR12121:SF36">
    <property type="entry name" value="ENDONUCLEASE_EXONUCLEASE_PHOSPHATASE DOMAIN-CONTAINING PROTEIN"/>
    <property type="match status" value="1"/>
</dbReference>
<evidence type="ECO:0000313" key="2">
    <source>
        <dbReference type="EMBL" id="POS01754.1"/>
    </source>
</evidence>
<comment type="caution">
    <text evidence="2">The sequence shown here is derived from an EMBL/GenBank/DDBJ whole genome shotgun (WGS) entry which is preliminary data.</text>
</comment>
<keyword evidence="2" id="KW-0540">Nuclease</keyword>
<dbReference type="InterPro" id="IPR050410">
    <property type="entry name" value="CCR4/nocturin_mRNA_transcr"/>
</dbReference>
<dbReference type="InterPro" id="IPR005135">
    <property type="entry name" value="Endo/exonuclease/phosphatase"/>
</dbReference>
<sequence length="255" mass="29858">MSYNIRFGSANDGENNWDKRKEKLVALLSYYEAPLIGIQEAQKFQIDYILQNMPNYKAIGKPREYRDLAEYSCILYNANEYKVLEDQTLWLSQTPMQMSKGWDAVCYRIVTYGLFQNRKTKQKLWFLNTHFDHQGIEARNNSANFLSTLIQQLQTQKKVPVILSGDFNATLADTCLQTLKDNLYVAFEQSKTKPYGNSGTWNAFDFQKQPTEQIDHIFFDKNSSITVQKYHTIDDFYNFKYPSDHLPIMASFIIH</sequence>
<dbReference type="InterPro" id="IPR036691">
    <property type="entry name" value="Endo/exonu/phosph_ase_sf"/>
</dbReference>
<feature type="domain" description="Endonuclease/exonuclease/phosphatase" evidence="1">
    <location>
        <begin position="1"/>
        <end position="245"/>
    </location>
</feature>
<protein>
    <submittedName>
        <fullName evidence="2">Endonuclease/exonuclease/phosphatase family metal-dependent hydrolase</fullName>
    </submittedName>
</protein>
<dbReference type="SUPFAM" id="SSF56219">
    <property type="entry name" value="DNase I-like"/>
    <property type="match status" value="1"/>
</dbReference>
<gene>
    <name evidence="2" type="ORF">Q361_10880</name>
</gene>
<keyword evidence="2" id="KW-0255">Endonuclease</keyword>
<keyword evidence="2" id="KW-0269">Exonuclease</keyword>
<keyword evidence="2" id="KW-0378">Hydrolase</keyword>